<dbReference type="AlphaFoldDB" id="A0A9W9ZLY1"/>
<accession>A0A9W9ZLY1</accession>
<protein>
    <submittedName>
        <fullName evidence="2">Uncharacterized protein</fullName>
    </submittedName>
</protein>
<reference evidence="2" key="1">
    <citation type="submission" date="2023-01" db="EMBL/GenBank/DDBJ databases">
        <title>Genome assembly of the deep-sea coral Lophelia pertusa.</title>
        <authorList>
            <person name="Herrera S."/>
            <person name="Cordes E."/>
        </authorList>
    </citation>
    <scope>NUCLEOTIDE SEQUENCE</scope>
    <source>
        <strain evidence="2">USNM1676648</strain>
        <tissue evidence="2">Polyp</tissue>
    </source>
</reference>
<evidence type="ECO:0000313" key="3">
    <source>
        <dbReference type="Proteomes" id="UP001163046"/>
    </source>
</evidence>
<feature type="region of interest" description="Disordered" evidence="1">
    <location>
        <begin position="71"/>
        <end position="104"/>
    </location>
</feature>
<organism evidence="2 3">
    <name type="scientific">Desmophyllum pertusum</name>
    <dbReference type="NCBI Taxonomy" id="174260"/>
    <lineage>
        <taxon>Eukaryota</taxon>
        <taxon>Metazoa</taxon>
        <taxon>Cnidaria</taxon>
        <taxon>Anthozoa</taxon>
        <taxon>Hexacorallia</taxon>
        <taxon>Scleractinia</taxon>
        <taxon>Caryophylliina</taxon>
        <taxon>Caryophylliidae</taxon>
        <taxon>Desmophyllum</taxon>
    </lineage>
</organism>
<gene>
    <name evidence="2" type="ORF">OS493_029238</name>
</gene>
<dbReference type="Proteomes" id="UP001163046">
    <property type="component" value="Unassembled WGS sequence"/>
</dbReference>
<keyword evidence="3" id="KW-1185">Reference proteome</keyword>
<dbReference type="EMBL" id="MU825902">
    <property type="protein sequence ID" value="KAJ7383273.1"/>
    <property type="molecule type" value="Genomic_DNA"/>
</dbReference>
<evidence type="ECO:0000313" key="2">
    <source>
        <dbReference type="EMBL" id="KAJ7383273.1"/>
    </source>
</evidence>
<evidence type="ECO:0000256" key="1">
    <source>
        <dbReference type="SAM" id="MobiDB-lite"/>
    </source>
</evidence>
<sequence length="132" mass="14778">MLSEKLEGWLTILTEDGSEWLNRLCVLFSNEKKLRTFLDDIEYLDCVRFQAATAKIKAKLCECPDLISNPTHEGLSRAHRLSRRSRSENVLSAQNGNRSSKLSDISKKIAGGIRSHRSKSLFLPAGSNNDDG</sequence>
<proteinExistence type="predicted"/>
<name>A0A9W9ZLY1_9CNID</name>
<comment type="caution">
    <text evidence="2">The sequence shown here is derived from an EMBL/GenBank/DDBJ whole genome shotgun (WGS) entry which is preliminary data.</text>
</comment>
<feature type="compositionally biased region" description="Polar residues" evidence="1">
    <location>
        <begin position="88"/>
        <end position="103"/>
    </location>
</feature>